<reference evidence="1" key="1">
    <citation type="submission" date="2024-07" db="EMBL/GenBank/DDBJ databases">
        <authorList>
            <person name="Li X.-J."/>
            <person name="Wang X."/>
        </authorList>
    </citation>
    <scope>NUCLEOTIDE SEQUENCE</scope>
    <source>
        <strain evidence="1">HSP-342</strain>
    </source>
</reference>
<dbReference type="AlphaFoldDB" id="A0AB39VA14"/>
<sequence length="223" mass="27038">MELEIMELKSSENYNAKLKEIEFYKNSKIHQYMLPYVGFKYEEYRVLLVAESHYLKNEEDRKKVDNFEKWYGDKGNISLSCPKYIYTRRVVDECFSRGNVFFQRIKKELEKANIDIKHFWERVSFMNFFVVPSTNGSRGIIATKEMEEKSLNNFEEVIKVLKPNYILFLSKKSYYIFEKQNSESLKKTYTFCHPVSRWWYRKRKDGGKSSNEFREKIEIIFKI</sequence>
<dbReference type="RefSeq" id="WP_369712864.1">
    <property type="nucleotide sequence ID" value="NZ_CP165646.1"/>
</dbReference>
<name>A0AB39VA14_9FUSO</name>
<dbReference type="EMBL" id="CP165646">
    <property type="protein sequence ID" value="XDU64538.1"/>
    <property type="molecule type" value="Genomic_DNA"/>
</dbReference>
<organism evidence="1">
    <name type="scientific">Leptotrichia mesophila</name>
    <dbReference type="NCBI Taxonomy" id="3239303"/>
    <lineage>
        <taxon>Bacteria</taxon>
        <taxon>Fusobacteriati</taxon>
        <taxon>Fusobacteriota</taxon>
        <taxon>Fusobacteriia</taxon>
        <taxon>Fusobacteriales</taxon>
        <taxon>Leptotrichiaceae</taxon>
        <taxon>Leptotrichia</taxon>
    </lineage>
</organism>
<evidence type="ECO:0008006" key="2">
    <source>
        <dbReference type="Google" id="ProtNLM"/>
    </source>
</evidence>
<gene>
    <name evidence="1" type="ORF">AB8B23_11600</name>
</gene>
<accession>A0AB39VA14</accession>
<protein>
    <recommendedName>
        <fullName evidence="2">Uracil-DNA glycosylase-like domain-containing protein</fullName>
    </recommendedName>
</protein>
<proteinExistence type="predicted"/>
<dbReference type="KEGG" id="lmes:AB8B23_11600"/>
<evidence type="ECO:0000313" key="1">
    <source>
        <dbReference type="EMBL" id="XDU64538.1"/>
    </source>
</evidence>